<dbReference type="GO" id="GO:0005829">
    <property type="term" value="C:cytosol"/>
    <property type="evidence" value="ECO:0007669"/>
    <property type="project" value="TreeGrafter"/>
</dbReference>
<feature type="region of interest" description="Disordered" evidence="4">
    <location>
        <begin position="1"/>
        <end position="21"/>
    </location>
</feature>
<dbReference type="EMBL" id="CP113787">
    <property type="protein sequence ID" value="WAL42636.1"/>
    <property type="molecule type" value="Genomic_DNA"/>
</dbReference>
<dbReference type="PANTHER" id="PTHR46797:SF23">
    <property type="entry name" value="HTH-TYPE TRANSCRIPTIONAL REGULATOR SUTR"/>
    <property type="match status" value="1"/>
</dbReference>
<dbReference type="SMART" id="SM00530">
    <property type="entry name" value="HTH_XRE"/>
    <property type="match status" value="1"/>
</dbReference>
<protein>
    <submittedName>
        <fullName evidence="6">Helix-turn-helix transcriptional regulator</fullName>
    </submittedName>
</protein>
<evidence type="ECO:0000313" key="7">
    <source>
        <dbReference type="Proteomes" id="UP001163127"/>
    </source>
</evidence>
<keyword evidence="2" id="KW-0238">DNA-binding</keyword>
<dbReference type="AlphaFoldDB" id="A0AA47FHT3"/>
<keyword evidence="1" id="KW-0805">Transcription regulation</keyword>
<dbReference type="CDD" id="cd00093">
    <property type="entry name" value="HTH_XRE"/>
    <property type="match status" value="1"/>
</dbReference>
<dbReference type="Pfam" id="PF01381">
    <property type="entry name" value="HTH_3"/>
    <property type="match status" value="1"/>
</dbReference>
<dbReference type="SUPFAM" id="SSF47413">
    <property type="entry name" value="lambda repressor-like DNA-binding domains"/>
    <property type="match status" value="1"/>
</dbReference>
<keyword evidence="3" id="KW-0804">Transcription</keyword>
<dbReference type="GO" id="GO:0003677">
    <property type="term" value="F:DNA binding"/>
    <property type="evidence" value="ECO:0007669"/>
    <property type="project" value="UniProtKB-KW"/>
</dbReference>
<evidence type="ECO:0000259" key="5">
    <source>
        <dbReference type="PROSITE" id="PS50943"/>
    </source>
</evidence>
<dbReference type="InterPro" id="IPR050807">
    <property type="entry name" value="TransReg_Diox_bact_type"/>
</dbReference>
<accession>A0AA47FHT3</accession>
<evidence type="ECO:0000256" key="1">
    <source>
        <dbReference type="ARBA" id="ARBA00023015"/>
    </source>
</evidence>
<sequence>MPTDRKPPLSPATGEFGRRVRARREQLGLSQEKLAERTTLHWSYIGQVERGQRNLSLHNILRIAHALDTDAGGLVRGLEVSPS</sequence>
<dbReference type="RefSeq" id="WP_180805297.1">
    <property type="nucleotide sequence ID" value="NZ_CP113787.1"/>
</dbReference>
<dbReference type="InterPro" id="IPR001387">
    <property type="entry name" value="Cro/C1-type_HTH"/>
</dbReference>
<name>A0AA47FHT3_ACTNA</name>
<gene>
    <name evidence="6" type="ORF">OFA60_11420</name>
</gene>
<proteinExistence type="predicted"/>
<dbReference type="Gene3D" id="1.10.260.40">
    <property type="entry name" value="lambda repressor-like DNA-binding domains"/>
    <property type="match status" value="1"/>
</dbReference>
<evidence type="ECO:0000256" key="2">
    <source>
        <dbReference type="ARBA" id="ARBA00023125"/>
    </source>
</evidence>
<dbReference type="GO" id="GO:0003700">
    <property type="term" value="F:DNA-binding transcription factor activity"/>
    <property type="evidence" value="ECO:0007669"/>
    <property type="project" value="TreeGrafter"/>
</dbReference>
<dbReference type="Proteomes" id="UP001163127">
    <property type="component" value="Chromosome"/>
</dbReference>
<reference evidence="6" key="1">
    <citation type="submission" date="2022-11" db="EMBL/GenBank/DDBJ databases">
        <title>Dental biofilm bacteria. Genome sequencing and assembly.</title>
        <authorList>
            <person name="Robertsson C."/>
        </authorList>
    </citation>
    <scope>NUCLEOTIDE SEQUENCE</scope>
    <source>
        <strain evidence="6">CW</strain>
    </source>
</reference>
<evidence type="ECO:0000256" key="3">
    <source>
        <dbReference type="ARBA" id="ARBA00023163"/>
    </source>
</evidence>
<dbReference type="PROSITE" id="PS50943">
    <property type="entry name" value="HTH_CROC1"/>
    <property type="match status" value="1"/>
</dbReference>
<dbReference type="PANTHER" id="PTHR46797">
    <property type="entry name" value="HTH-TYPE TRANSCRIPTIONAL REGULATOR"/>
    <property type="match status" value="1"/>
</dbReference>
<evidence type="ECO:0000313" key="6">
    <source>
        <dbReference type="EMBL" id="WAL42636.1"/>
    </source>
</evidence>
<feature type="domain" description="HTH cro/C1-type" evidence="5">
    <location>
        <begin position="20"/>
        <end position="74"/>
    </location>
</feature>
<organism evidence="6 7">
    <name type="scientific">Actinomyces naeslundii</name>
    <dbReference type="NCBI Taxonomy" id="1655"/>
    <lineage>
        <taxon>Bacteria</taxon>
        <taxon>Bacillati</taxon>
        <taxon>Actinomycetota</taxon>
        <taxon>Actinomycetes</taxon>
        <taxon>Actinomycetales</taxon>
        <taxon>Actinomycetaceae</taxon>
        <taxon>Actinomyces</taxon>
    </lineage>
</organism>
<evidence type="ECO:0000256" key="4">
    <source>
        <dbReference type="SAM" id="MobiDB-lite"/>
    </source>
</evidence>
<dbReference type="InterPro" id="IPR010982">
    <property type="entry name" value="Lambda_DNA-bd_dom_sf"/>
</dbReference>